<name>A0ABU7RKR3_9ACTN</name>
<sequence>MSWSLYAMPLHHVASDGGWEWAASAGSVRDLPDQPPEPTPPARVGDVLDALRAAGCHGTAWFEVDGLAAGSALPRCPDAGTCGIEEGPDLGEVSLHVAGQERHGQPLPIDAAVAGVSFRKPNTLAVLRVMCALTSAAGPLLVHDDSADQVFVVWPGERAEDMRGEWPW</sequence>
<organism evidence="1 2">
    <name type="scientific">Plantactinospora sonchi</name>
    <dbReference type="NCBI Taxonomy" id="1544735"/>
    <lineage>
        <taxon>Bacteria</taxon>
        <taxon>Bacillati</taxon>
        <taxon>Actinomycetota</taxon>
        <taxon>Actinomycetes</taxon>
        <taxon>Micromonosporales</taxon>
        <taxon>Micromonosporaceae</taxon>
        <taxon>Plantactinospora</taxon>
    </lineage>
</organism>
<keyword evidence="2" id="KW-1185">Reference proteome</keyword>
<reference evidence="1 2" key="1">
    <citation type="submission" date="2024-01" db="EMBL/GenBank/DDBJ databases">
        <title>Genome insights into Plantactinospora sonchi sp. nov.</title>
        <authorList>
            <person name="Wang L."/>
        </authorList>
    </citation>
    <scope>NUCLEOTIDE SEQUENCE [LARGE SCALE GENOMIC DNA]</scope>
    <source>
        <strain evidence="1 2">NEAU-QY2</strain>
    </source>
</reference>
<comment type="caution">
    <text evidence="1">The sequence shown here is derived from an EMBL/GenBank/DDBJ whole genome shotgun (WGS) entry which is preliminary data.</text>
</comment>
<dbReference type="Proteomes" id="UP001332243">
    <property type="component" value="Unassembled WGS sequence"/>
</dbReference>
<proteinExistence type="predicted"/>
<gene>
    <name evidence="1" type="ORF">V1633_01010</name>
</gene>
<evidence type="ECO:0000313" key="2">
    <source>
        <dbReference type="Proteomes" id="UP001332243"/>
    </source>
</evidence>
<accession>A0ABU7RKR3</accession>
<dbReference type="EMBL" id="JAZGQK010000001">
    <property type="protein sequence ID" value="MEE6257068.1"/>
    <property type="molecule type" value="Genomic_DNA"/>
</dbReference>
<dbReference type="RefSeq" id="WP_331212169.1">
    <property type="nucleotide sequence ID" value="NZ_JAZGQK010000001.1"/>
</dbReference>
<evidence type="ECO:0000313" key="1">
    <source>
        <dbReference type="EMBL" id="MEE6257068.1"/>
    </source>
</evidence>
<protein>
    <submittedName>
        <fullName evidence="1">Uncharacterized protein</fullName>
    </submittedName>
</protein>